<gene>
    <name evidence="2" type="ORF">HNQ55_001633</name>
</gene>
<dbReference type="GO" id="GO:0016787">
    <property type="term" value="F:hydrolase activity"/>
    <property type="evidence" value="ECO:0007669"/>
    <property type="project" value="UniProtKB-KW"/>
</dbReference>
<dbReference type="InterPro" id="IPR011604">
    <property type="entry name" value="PDDEXK-like_dom_sf"/>
</dbReference>
<organism evidence="2 3">
    <name type="scientific">Thalassotalea piscium</name>
    <dbReference type="NCBI Taxonomy" id="1230533"/>
    <lineage>
        <taxon>Bacteria</taxon>
        <taxon>Pseudomonadati</taxon>
        <taxon>Pseudomonadota</taxon>
        <taxon>Gammaproteobacteria</taxon>
        <taxon>Alteromonadales</taxon>
        <taxon>Colwelliaceae</taxon>
        <taxon>Thalassotalea</taxon>
    </lineage>
</organism>
<evidence type="ECO:0000259" key="1">
    <source>
        <dbReference type="PROSITE" id="PS50800"/>
    </source>
</evidence>
<keyword evidence="3" id="KW-1185">Reference proteome</keyword>
<dbReference type="InterPro" id="IPR036361">
    <property type="entry name" value="SAP_dom_sf"/>
</dbReference>
<dbReference type="Gene3D" id="3.90.320.10">
    <property type="match status" value="1"/>
</dbReference>
<sequence length="372" mass="42386">MSLAIETSTPQWFETIQPAYINGQPTYLDENGELIEGIYTDLENDVYHSLDAFSSSLVKELIKNTPAHVFRQYLSGIERKRTLSLTRTLDTGTLGHELILEPNGFFNRYFRLPLAKEYENALSTATQLKAKCTELSLKTSGSKPELITRLTEHDPKILIFDVILEKLIIKHAGDKAFKLAQKQVELKNASSIIRAFELPIVQKEALKKPIDGLVWDDAQRILATFKKHRRAPRFINNGYAELTVIARCPVTGLMLKTKFDYINKQALASDVKTTRSTNPIKFALQCRDLRYDVQEAFYKYVANLAGVPVKIFGFISIEYADADICEVFEISKRRQMLAHADMTKGLQVLADCLDTNDWYGYSKHDEIMVIDF</sequence>
<dbReference type="SMART" id="SM00513">
    <property type="entry name" value="SAP"/>
    <property type="match status" value="1"/>
</dbReference>
<dbReference type="AlphaFoldDB" id="A0A7X0NGZ1"/>
<feature type="domain" description="SAP" evidence="1">
    <location>
        <begin position="120"/>
        <end position="154"/>
    </location>
</feature>
<protein>
    <submittedName>
        <fullName evidence="2">Exodeoxyribonuclease VIII</fullName>
        <ecNumber evidence="2">3.1.11.-</ecNumber>
    </submittedName>
</protein>
<comment type="caution">
    <text evidence="2">The sequence shown here is derived from an EMBL/GenBank/DDBJ whole genome shotgun (WGS) entry which is preliminary data.</text>
</comment>
<evidence type="ECO:0000313" key="2">
    <source>
        <dbReference type="EMBL" id="MBB6543126.1"/>
    </source>
</evidence>
<dbReference type="EMBL" id="JACHHU010000010">
    <property type="protein sequence ID" value="MBB6543126.1"/>
    <property type="molecule type" value="Genomic_DNA"/>
</dbReference>
<dbReference type="PROSITE" id="PS50800">
    <property type="entry name" value="SAP"/>
    <property type="match status" value="1"/>
</dbReference>
<proteinExistence type="predicted"/>
<dbReference type="Pfam" id="PF12684">
    <property type="entry name" value="DUF3799"/>
    <property type="match status" value="1"/>
</dbReference>
<accession>A0A7X0NGZ1</accession>
<dbReference type="InterPro" id="IPR003034">
    <property type="entry name" value="SAP_dom"/>
</dbReference>
<reference evidence="2 3" key="1">
    <citation type="submission" date="2020-08" db="EMBL/GenBank/DDBJ databases">
        <title>Genomic Encyclopedia of Type Strains, Phase IV (KMG-IV): sequencing the most valuable type-strain genomes for metagenomic binning, comparative biology and taxonomic classification.</title>
        <authorList>
            <person name="Goeker M."/>
        </authorList>
    </citation>
    <scope>NUCLEOTIDE SEQUENCE [LARGE SCALE GENOMIC DNA]</scope>
    <source>
        <strain evidence="2 3">DSM 26287</strain>
    </source>
</reference>
<dbReference type="EC" id="3.1.11.-" evidence="2"/>
<dbReference type="Pfam" id="PF02037">
    <property type="entry name" value="SAP"/>
    <property type="match status" value="1"/>
</dbReference>
<keyword evidence="2" id="KW-0378">Hydrolase</keyword>
<name>A0A7X0NGZ1_9GAMM</name>
<dbReference type="Gene3D" id="1.10.720.30">
    <property type="entry name" value="SAP domain"/>
    <property type="match status" value="1"/>
</dbReference>
<dbReference type="Proteomes" id="UP000537141">
    <property type="component" value="Unassembled WGS sequence"/>
</dbReference>
<dbReference type="RefSeq" id="WP_184423925.1">
    <property type="nucleotide sequence ID" value="NZ_BAABLB010000028.1"/>
</dbReference>
<dbReference type="InterPro" id="IPR024432">
    <property type="entry name" value="Put_RecE_PDDEXK-like_dom"/>
</dbReference>
<evidence type="ECO:0000313" key="3">
    <source>
        <dbReference type="Proteomes" id="UP000537141"/>
    </source>
</evidence>